<evidence type="ECO:0000313" key="1">
    <source>
        <dbReference type="EMBL" id="MBB5422667.1"/>
    </source>
</evidence>
<sequence length="55" mass="6189">MKVASNFISRAFDPDIDFPLVNADLPAHQLTRRFALNEGATLPHSKETCDAPHRR</sequence>
<gene>
    <name evidence="1" type="ORF">HDG40_000809</name>
</gene>
<comment type="caution">
    <text evidence="1">The sequence shown here is derived from an EMBL/GenBank/DDBJ whole genome shotgun (WGS) entry which is preliminary data.</text>
</comment>
<accession>A0A7W8V4F6</accession>
<dbReference type="RefSeq" id="WP_193727409.1">
    <property type="nucleotide sequence ID" value="NZ_JBNDLN010000002.1"/>
</dbReference>
<keyword evidence="2" id="KW-1185">Reference proteome</keyword>
<protein>
    <submittedName>
        <fullName evidence="1">Uncharacterized protein</fullName>
    </submittedName>
</protein>
<dbReference type="EMBL" id="JACHDD010000002">
    <property type="protein sequence ID" value="MBB5422667.1"/>
    <property type="molecule type" value="Genomic_DNA"/>
</dbReference>
<dbReference type="Proteomes" id="UP000592780">
    <property type="component" value="Unassembled WGS sequence"/>
</dbReference>
<dbReference type="AlphaFoldDB" id="A0A7W8V4F6"/>
<reference evidence="1 2" key="1">
    <citation type="submission" date="2020-08" db="EMBL/GenBank/DDBJ databases">
        <title>Genomic Encyclopedia of Type Strains, Phase IV (KMG-V): Genome sequencing to study the core and pangenomes of soil and plant-associated prokaryotes.</title>
        <authorList>
            <person name="Whitman W."/>
        </authorList>
    </citation>
    <scope>NUCLEOTIDE SEQUENCE [LARGE SCALE GENOMIC DNA]</scope>
    <source>
        <strain evidence="1 2">JPY158</strain>
    </source>
</reference>
<name>A0A7W8V4F6_PARAM</name>
<organism evidence="1 2">
    <name type="scientific">Paraburkholderia atlantica</name>
    <dbReference type="NCBI Taxonomy" id="2654982"/>
    <lineage>
        <taxon>Bacteria</taxon>
        <taxon>Pseudomonadati</taxon>
        <taxon>Pseudomonadota</taxon>
        <taxon>Betaproteobacteria</taxon>
        <taxon>Burkholderiales</taxon>
        <taxon>Burkholderiaceae</taxon>
        <taxon>Paraburkholderia</taxon>
    </lineage>
</organism>
<proteinExistence type="predicted"/>
<evidence type="ECO:0000313" key="2">
    <source>
        <dbReference type="Proteomes" id="UP000592780"/>
    </source>
</evidence>